<gene>
    <name evidence="2" type="ORF">CPB84DRAFT_1782859</name>
</gene>
<protein>
    <submittedName>
        <fullName evidence="2">Uncharacterized protein</fullName>
    </submittedName>
</protein>
<evidence type="ECO:0000313" key="3">
    <source>
        <dbReference type="Proteomes" id="UP000724874"/>
    </source>
</evidence>
<feature type="compositionally biased region" description="Polar residues" evidence="1">
    <location>
        <begin position="245"/>
        <end position="260"/>
    </location>
</feature>
<evidence type="ECO:0000313" key="2">
    <source>
        <dbReference type="EMBL" id="KAF8894351.1"/>
    </source>
</evidence>
<comment type="caution">
    <text evidence="2">The sequence shown here is derived from an EMBL/GenBank/DDBJ whole genome shotgun (WGS) entry which is preliminary data.</text>
</comment>
<dbReference type="OrthoDB" id="5531344at2759"/>
<reference evidence="2" key="1">
    <citation type="submission" date="2020-11" db="EMBL/GenBank/DDBJ databases">
        <authorList>
            <consortium name="DOE Joint Genome Institute"/>
            <person name="Ahrendt S."/>
            <person name="Riley R."/>
            <person name="Andreopoulos W."/>
            <person name="LaButti K."/>
            <person name="Pangilinan J."/>
            <person name="Ruiz-duenas F.J."/>
            <person name="Barrasa J.M."/>
            <person name="Sanchez-Garcia M."/>
            <person name="Camarero S."/>
            <person name="Miyauchi S."/>
            <person name="Serrano A."/>
            <person name="Linde D."/>
            <person name="Babiker R."/>
            <person name="Drula E."/>
            <person name="Ayuso-Fernandez I."/>
            <person name="Pacheco R."/>
            <person name="Padilla G."/>
            <person name="Ferreira P."/>
            <person name="Barriuso J."/>
            <person name="Kellner H."/>
            <person name="Castanera R."/>
            <person name="Alfaro M."/>
            <person name="Ramirez L."/>
            <person name="Pisabarro A.G."/>
            <person name="Kuo A."/>
            <person name="Tritt A."/>
            <person name="Lipzen A."/>
            <person name="He G."/>
            <person name="Yan M."/>
            <person name="Ng V."/>
            <person name="Cullen D."/>
            <person name="Martin F."/>
            <person name="Rosso M.-N."/>
            <person name="Henrissat B."/>
            <person name="Hibbett D."/>
            <person name="Martinez A.T."/>
            <person name="Grigoriev I.V."/>
        </authorList>
    </citation>
    <scope>NUCLEOTIDE SEQUENCE</scope>
    <source>
        <strain evidence="2">AH 44721</strain>
    </source>
</reference>
<keyword evidence="3" id="KW-1185">Reference proteome</keyword>
<dbReference type="EMBL" id="JADNYJ010000064">
    <property type="protein sequence ID" value="KAF8894351.1"/>
    <property type="molecule type" value="Genomic_DNA"/>
</dbReference>
<feature type="compositionally biased region" description="Polar residues" evidence="1">
    <location>
        <begin position="1"/>
        <end position="30"/>
    </location>
</feature>
<feature type="region of interest" description="Disordered" evidence="1">
    <location>
        <begin position="430"/>
        <end position="482"/>
    </location>
</feature>
<feature type="region of interest" description="Disordered" evidence="1">
    <location>
        <begin position="241"/>
        <end position="267"/>
    </location>
</feature>
<feature type="region of interest" description="Disordered" evidence="1">
    <location>
        <begin position="108"/>
        <end position="131"/>
    </location>
</feature>
<feature type="compositionally biased region" description="Polar residues" evidence="1">
    <location>
        <begin position="451"/>
        <end position="471"/>
    </location>
</feature>
<name>A0A9P5TKR2_GYMJU</name>
<feature type="region of interest" description="Disordered" evidence="1">
    <location>
        <begin position="1"/>
        <end position="44"/>
    </location>
</feature>
<feature type="compositionally biased region" description="Low complexity" evidence="1">
    <location>
        <begin position="430"/>
        <end position="450"/>
    </location>
</feature>
<dbReference type="Proteomes" id="UP000724874">
    <property type="component" value="Unassembled WGS sequence"/>
</dbReference>
<dbReference type="AlphaFoldDB" id="A0A9P5TKR2"/>
<evidence type="ECO:0000256" key="1">
    <source>
        <dbReference type="SAM" id="MobiDB-lite"/>
    </source>
</evidence>
<proteinExistence type="predicted"/>
<accession>A0A9P5TKR2</accession>
<organism evidence="2 3">
    <name type="scientific">Gymnopilus junonius</name>
    <name type="common">Spectacular rustgill mushroom</name>
    <name type="synonym">Gymnopilus spectabilis subsp. junonius</name>
    <dbReference type="NCBI Taxonomy" id="109634"/>
    <lineage>
        <taxon>Eukaryota</taxon>
        <taxon>Fungi</taxon>
        <taxon>Dikarya</taxon>
        <taxon>Basidiomycota</taxon>
        <taxon>Agaricomycotina</taxon>
        <taxon>Agaricomycetes</taxon>
        <taxon>Agaricomycetidae</taxon>
        <taxon>Agaricales</taxon>
        <taxon>Agaricineae</taxon>
        <taxon>Hymenogastraceae</taxon>
        <taxon>Gymnopilus</taxon>
    </lineage>
</organism>
<sequence length="505" mass="55559">MFQPYSFTTPQVPKSTHIQPNPDQLVKSSSPPARAPTPFPEPETYKDWDEIVKKFLQNSKLHGALKGLENDILALSPDWEQKAIPEALNDMVIGLQVILDRVSSRQSANADSMEAEPEVDITTTTDSLGGRPLEERKMDYAHLSLGVERSSPSSINKSISQFLSRTRARNDASNRSEFLYTLSEKKRKLAQSQAESEELRNVVDQNGHEREVVSCARADAKPIDRDKQVKYDIAKYGEGPLTKTVKPSQESAPQPVSTVQRAEPDLSEVSATSALRVPLSNGSDVAPHSKRKRKLDEMNGIEQSQIGVQPCLMRKGKGTMKDDQQNGQPSVPCVGFELDSEETALALATAPRHPGLDERLKNLEEHLAIRYVPNPPRTLMARLKFLEDHVIKLEKEYPPWAALHFNQPHRGWPPPPRATPVIVPPHLRTVASSSSAPSTANSNPASTNVTPTSNTPASSVTGLTAVTSTNVRPRKAGSSLHKAVLERLEVQRAMNEMGGKSSRAD</sequence>